<keyword evidence="3 13" id="KW-0121">Carboxypeptidase</keyword>
<keyword evidence="6" id="KW-0378">Hydrolase</keyword>
<feature type="active site" description="Proton donor/acceptor" evidence="9">
    <location>
        <position position="318"/>
    </location>
</feature>
<dbReference type="Pfam" id="PF00246">
    <property type="entry name" value="Peptidase_M14"/>
    <property type="match status" value="1"/>
</dbReference>
<evidence type="ECO:0000259" key="12">
    <source>
        <dbReference type="PROSITE" id="PS52035"/>
    </source>
</evidence>
<dbReference type="GO" id="GO:0006518">
    <property type="term" value="P:peptide metabolic process"/>
    <property type="evidence" value="ECO:0007669"/>
    <property type="project" value="TreeGrafter"/>
</dbReference>
<keyword evidence="11" id="KW-0732">Signal</keyword>
<dbReference type="PANTHER" id="PTHR11532">
    <property type="entry name" value="PROTEASE M14 CARBOXYPEPTIDASE"/>
    <property type="match status" value="1"/>
</dbReference>
<evidence type="ECO:0000256" key="9">
    <source>
        <dbReference type="PROSITE-ProRule" id="PRU01379"/>
    </source>
</evidence>
<evidence type="ECO:0000256" key="8">
    <source>
        <dbReference type="ARBA" id="ARBA00023180"/>
    </source>
</evidence>
<evidence type="ECO:0000256" key="11">
    <source>
        <dbReference type="SAM" id="SignalP"/>
    </source>
</evidence>
<dbReference type="SMART" id="SM00631">
    <property type="entry name" value="Zn_pept"/>
    <property type="match status" value="1"/>
</dbReference>
<feature type="region of interest" description="Disordered" evidence="10">
    <location>
        <begin position="147"/>
        <end position="174"/>
    </location>
</feature>
<dbReference type="PANTHER" id="PTHR11532:SF57">
    <property type="entry name" value="CARBOXYPEPTIDASE D, B"/>
    <property type="match status" value="1"/>
</dbReference>
<dbReference type="InterPro" id="IPR057246">
    <property type="entry name" value="CARBOXYPEPT_ZN_1"/>
</dbReference>
<evidence type="ECO:0000256" key="5">
    <source>
        <dbReference type="ARBA" id="ARBA00022723"/>
    </source>
</evidence>
<dbReference type="GO" id="GO:0016485">
    <property type="term" value="P:protein processing"/>
    <property type="evidence" value="ECO:0007669"/>
    <property type="project" value="TreeGrafter"/>
</dbReference>
<feature type="non-terminal residue" evidence="13">
    <location>
        <position position="1"/>
    </location>
</feature>
<dbReference type="InterPro" id="IPR008969">
    <property type="entry name" value="CarboxyPept-like_regulatory"/>
</dbReference>
<evidence type="ECO:0000256" key="10">
    <source>
        <dbReference type="SAM" id="MobiDB-lite"/>
    </source>
</evidence>
<dbReference type="AlphaFoldDB" id="A0A0V0J652"/>
<accession>A0A0V0J652</accession>
<gene>
    <name evidence="13" type="primary">CBPE</name>
    <name evidence="13" type="ORF">TR143749</name>
</gene>
<protein>
    <submittedName>
        <fullName evidence="13">Carboxypeptidase E</fullName>
    </submittedName>
</protein>
<dbReference type="GO" id="GO:0004181">
    <property type="term" value="F:metallocarboxypeptidase activity"/>
    <property type="evidence" value="ECO:0007669"/>
    <property type="project" value="InterPro"/>
</dbReference>
<comment type="cofactor">
    <cofactor evidence="1">
        <name>Zn(2+)</name>
        <dbReference type="ChEBI" id="CHEBI:29105"/>
    </cofactor>
</comment>
<dbReference type="Gene3D" id="2.60.40.1120">
    <property type="entry name" value="Carboxypeptidase-like, regulatory domain"/>
    <property type="match status" value="1"/>
</dbReference>
<feature type="domain" description="Peptidase M14" evidence="12">
    <location>
        <begin position="35"/>
        <end position="348"/>
    </location>
</feature>
<dbReference type="GO" id="GO:0008270">
    <property type="term" value="F:zinc ion binding"/>
    <property type="evidence" value="ECO:0007669"/>
    <property type="project" value="InterPro"/>
</dbReference>
<dbReference type="SUPFAM" id="SSF49464">
    <property type="entry name" value="Carboxypeptidase regulatory domain-like"/>
    <property type="match status" value="1"/>
</dbReference>
<comment type="similarity">
    <text evidence="2 9">Belongs to the peptidase M14 family.</text>
</comment>
<evidence type="ECO:0000313" key="13">
    <source>
        <dbReference type="EMBL" id="JAP61260.1"/>
    </source>
</evidence>
<sequence>TRTTNLFTFSKMNRFVVLVLCVVASCNGKKINWLEHHNNQELFEILNDVHRKCRNISELYYLTAGDRETTKLGNRLYVLVIGGNPKMHVPLIPEVKLVANMHGNEVVGRELLLRLAKYLCDKYKEGDGLVNWLIQHTRIHLLPSMNPDGYEQADEREKNGLSGRNNANDVDLNRNFPDSDQLAFQSEMDRNSRLEILAEYQRIPRPETETLMIEEWLREIPFVLSANIHGGALVANYPFDGSIDGDTKPSPSPDDATFQALARSYSKYNMAMKTQRPKCAPNENFKEGITNGAAWYSVSNGMQDYNYMESNCFELTLEISCEKYPSATKLPEFWKENRKSLLNFILQVHGGVKGMVYGRSADGQLPLADATIRVVNITDPDDPVHIRHYVTSNQNGDYFRLLRPGKYLIGAIKPGYEPMLINVTIKHLPDVGDATYEEAQRADFILVKLSRYSESRSISHLSSDDGFDVEQLEALFNAVDKQASGYRKGFEDVEEDEEEDED</sequence>
<evidence type="ECO:0000256" key="6">
    <source>
        <dbReference type="ARBA" id="ARBA00022801"/>
    </source>
</evidence>
<dbReference type="EMBL" id="GEEE01001965">
    <property type="protein sequence ID" value="JAP61260.1"/>
    <property type="molecule type" value="Transcribed_RNA"/>
</dbReference>
<dbReference type="InterPro" id="IPR057247">
    <property type="entry name" value="CARBOXYPEPT_ZN_2"/>
</dbReference>
<feature type="chain" id="PRO_5006866726" evidence="11">
    <location>
        <begin position="29"/>
        <end position="502"/>
    </location>
</feature>
<keyword evidence="8" id="KW-0325">Glycoprotein</keyword>
<name>A0A0V0J652_SCHSO</name>
<dbReference type="InterPro" id="IPR000834">
    <property type="entry name" value="Peptidase_M14"/>
</dbReference>
<dbReference type="CDD" id="cd03858">
    <property type="entry name" value="M14_CP_N-E_like"/>
    <property type="match status" value="1"/>
</dbReference>
<dbReference type="Gene3D" id="3.40.630.10">
    <property type="entry name" value="Zn peptidases"/>
    <property type="match status" value="1"/>
</dbReference>
<organism evidence="13">
    <name type="scientific">Schistocephalus solidus</name>
    <name type="common">Tapeworm</name>
    <dbReference type="NCBI Taxonomy" id="70667"/>
    <lineage>
        <taxon>Eukaryota</taxon>
        <taxon>Metazoa</taxon>
        <taxon>Spiralia</taxon>
        <taxon>Lophotrochozoa</taxon>
        <taxon>Platyhelminthes</taxon>
        <taxon>Cestoda</taxon>
        <taxon>Eucestoda</taxon>
        <taxon>Diphyllobothriidea</taxon>
        <taxon>Diphyllobothriidae</taxon>
        <taxon>Schistocephalus</taxon>
    </lineage>
</organism>
<dbReference type="PRINTS" id="PR00765">
    <property type="entry name" value="CRBOXYPTASEA"/>
</dbReference>
<dbReference type="GO" id="GO:0005615">
    <property type="term" value="C:extracellular space"/>
    <property type="evidence" value="ECO:0007669"/>
    <property type="project" value="TreeGrafter"/>
</dbReference>
<keyword evidence="7" id="KW-0862">Zinc</keyword>
<keyword evidence="5" id="KW-0479">Metal-binding</keyword>
<dbReference type="FunFam" id="3.40.630.10:FF:000020">
    <property type="entry name" value="Carboxypeptidase D"/>
    <property type="match status" value="1"/>
</dbReference>
<feature type="signal peptide" evidence="11">
    <location>
        <begin position="1"/>
        <end position="28"/>
    </location>
</feature>
<dbReference type="PROSITE" id="PS00132">
    <property type="entry name" value="CARBOXYPEPT_ZN_1"/>
    <property type="match status" value="1"/>
</dbReference>
<evidence type="ECO:0000256" key="2">
    <source>
        <dbReference type="ARBA" id="ARBA00005988"/>
    </source>
</evidence>
<dbReference type="SUPFAM" id="SSF53187">
    <property type="entry name" value="Zn-dependent exopeptidases"/>
    <property type="match status" value="1"/>
</dbReference>
<reference evidence="13" key="1">
    <citation type="submission" date="2016-01" db="EMBL/GenBank/DDBJ databases">
        <title>Reference transcriptome for the parasite Schistocephalus solidus: insights into the molecular evolution of parasitism.</title>
        <authorList>
            <person name="Hebert F.O."/>
            <person name="Grambauer S."/>
            <person name="Barber I."/>
            <person name="Landry C.R."/>
            <person name="Aubin-Horth N."/>
        </authorList>
    </citation>
    <scope>NUCLEOTIDE SEQUENCE</scope>
</reference>
<evidence type="ECO:0000256" key="7">
    <source>
        <dbReference type="ARBA" id="ARBA00022833"/>
    </source>
</evidence>
<dbReference type="PROSITE" id="PS00133">
    <property type="entry name" value="CARBOXYPEPT_ZN_2"/>
    <property type="match status" value="1"/>
</dbReference>
<evidence type="ECO:0000256" key="3">
    <source>
        <dbReference type="ARBA" id="ARBA00022645"/>
    </source>
</evidence>
<dbReference type="PROSITE" id="PS52035">
    <property type="entry name" value="PEPTIDASE_M14"/>
    <property type="match status" value="1"/>
</dbReference>
<proteinExistence type="inferred from homology"/>
<dbReference type="InterPro" id="IPR050753">
    <property type="entry name" value="Peptidase_M14_domain"/>
</dbReference>
<keyword evidence="4" id="KW-0645">Protease</keyword>
<evidence type="ECO:0000256" key="1">
    <source>
        <dbReference type="ARBA" id="ARBA00001947"/>
    </source>
</evidence>
<evidence type="ECO:0000256" key="4">
    <source>
        <dbReference type="ARBA" id="ARBA00022670"/>
    </source>
</evidence>
<dbReference type="CDD" id="cd11308">
    <property type="entry name" value="Peptidase_M14NE-CP-C_like"/>
    <property type="match status" value="1"/>
</dbReference>